<proteinExistence type="predicted"/>
<dbReference type="EMBL" id="ML770834">
    <property type="protein sequence ID" value="KAE9382942.1"/>
    <property type="molecule type" value="Genomic_DNA"/>
</dbReference>
<evidence type="ECO:0000313" key="1">
    <source>
        <dbReference type="EMBL" id="KAE9382942.1"/>
    </source>
</evidence>
<accession>A0A6A4GBN3</accession>
<sequence>MDLWCWSAGPILNKEQLSLWCQDQPGFDAEVFATLGTVAYAHKLLDQDPGSPDLIWLHDSGESKALFLCHSRITLPNAPQPDLSPNALIQKMMKRYVQTARVRLETLRYWQILWPPGVPFPHGVQKRVNKLFANLEKRGIENSQAQISSETKSQP</sequence>
<protein>
    <submittedName>
        <fullName evidence="1">Uncharacterized protein</fullName>
    </submittedName>
</protein>
<evidence type="ECO:0000313" key="2">
    <source>
        <dbReference type="Proteomes" id="UP000799118"/>
    </source>
</evidence>
<name>A0A6A4GBN3_9AGAR</name>
<gene>
    <name evidence="1" type="ORF">BT96DRAFT_1009840</name>
</gene>
<reference evidence="1" key="1">
    <citation type="journal article" date="2019" name="Environ. Microbiol.">
        <title>Fungal ecological strategies reflected in gene transcription - a case study of two litter decomposers.</title>
        <authorList>
            <person name="Barbi F."/>
            <person name="Kohler A."/>
            <person name="Barry K."/>
            <person name="Baskaran P."/>
            <person name="Daum C."/>
            <person name="Fauchery L."/>
            <person name="Ihrmark K."/>
            <person name="Kuo A."/>
            <person name="LaButti K."/>
            <person name="Lipzen A."/>
            <person name="Morin E."/>
            <person name="Grigoriev I.V."/>
            <person name="Henrissat B."/>
            <person name="Lindahl B."/>
            <person name="Martin F."/>
        </authorList>
    </citation>
    <scope>NUCLEOTIDE SEQUENCE</scope>
    <source>
        <strain evidence="1">JB14</strain>
    </source>
</reference>
<keyword evidence="2" id="KW-1185">Reference proteome</keyword>
<dbReference type="Proteomes" id="UP000799118">
    <property type="component" value="Unassembled WGS sequence"/>
</dbReference>
<organism evidence="1 2">
    <name type="scientific">Gymnopus androsaceus JB14</name>
    <dbReference type="NCBI Taxonomy" id="1447944"/>
    <lineage>
        <taxon>Eukaryota</taxon>
        <taxon>Fungi</taxon>
        <taxon>Dikarya</taxon>
        <taxon>Basidiomycota</taxon>
        <taxon>Agaricomycotina</taxon>
        <taxon>Agaricomycetes</taxon>
        <taxon>Agaricomycetidae</taxon>
        <taxon>Agaricales</taxon>
        <taxon>Marasmiineae</taxon>
        <taxon>Omphalotaceae</taxon>
        <taxon>Gymnopus</taxon>
    </lineage>
</organism>
<dbReference type="AlphaFoldDB" id="A0A6A4GBN3"/>